<evidence type="ECO:0000313" key="2">
    <source>
        <dbReference type="Proteomes" id="UP000001971"/>
    </source>
</evidence>
<gene>
    <name evidence="1" type="ordered locus">YPA_2897</name>
</gene>
<proteinExistence type="predicted"/>
<reference evidence="1 2" key="1">
    <citation type="journal article" date="2006" name="J. Bacteriol.">
        <title>Complete genome sequence of Yersinia pestis strains Antiqua and Nepal516: evidence of gene reduction in an emerging pathogen.</title>
        <authorList>
            <person name="Chain P.S."/>
            <person name="Hu P."/>
            <person name="Malfatti S.A."/>
            <person name="Radnedge L."/>
            <person name="Larimer F."/>
            <person name="Vergez L.M."/>
            <person name="Worsham P."/>
            <person name="Chu M.C."/>
            <person name="Andersen G.L."/>
        </authorList>
    </citation>
    <scope>NUCLEOTIDE SEQUENCE [LARGE SCALE GENOMIC DNA]</scope>
    <source>
        <strain evidence="1 2">Antiqua</strain>
    </source>
</reference>
<dbReference type="AlphaFoldDB" id="A0A0H2YBA3"/>
<name>A0A0H2YBA3_YERPA</name>
<dbReference type="EMBL" id="CP000308">
    <property type="protein sequence ID" value="ABG14859.1"/>
    <property type="molecule type" value="Genomic_DNA"/>
</dbReference>
<dbReference type="KEGG" id="ypa:YPA_2897"/>
<sequence length="227" mass="26069">MKTSIFKHKKKGSNSSNTVPERALAPCYTLCRVTHYAVLACHLLFADFGQGFTVNAQICSWPCLKTTDTNFYATRLAETKIVIFNFFQRLLDLFNQFTLAVAVTKFKAEFFFLRGTVHRIREVSSFVLHMRYSTIYFIPELIAPCFKNQLEMRQLGGVHILFAWLLLVRLYPSDGENAQGRGFTFLPFLHDASPTFIRTIEIPNRGKNQAAINNRREVGWQLFLSPA</sequence>
<evidence type="ECO:0000313" key="1">
    <source>
        <dbReference type="EMBL" id="ABG14859.1"/>
    </source>
</evidence>
<accession>A0A0H2YBA3</accession>
<organism evidence="1 2">
    <name type="scientific">Yersinia pestis bv. Antiqua (strain Antiqua)</name>
    <dbReference type="NCBI Taxonomy" id="360102"/>
    <lineage>
        <taxon>Bacteria</taxon>
        <taxon>Pseudomonadati</taxon>
        <taxon>Pseudomonadota</taxon>
        <taxon>Gammaproteobacteria</taxon>
        <taxon>Enterobacterales</taxon>
        <taxon>Yersiniaceae</taxon>
        <taxon>Yersinia</taxon>
    </lineage>
</organism>
<protein>
    <submittedName>
        <fullName evidence="1">Uncharacterized protein</fullName>
    </submittedName>
</protein>
<dbReference type="Proteomes" id="UP000001971">
    <property type="component" value="Chromosome"/>
</dbReference>